<accession>A0A1I2F6Q8</accession>
<dbReference type="STRING" id="1003.SAMN04488541_1012104"/>
<organism evidence="3 4">
    <name type="scientific">Thermoflexibacter ruber</name>
    <dbReference type="NCBI Taxonomy" id="1003"/>
    <lineage>
        <taxon>Bacteria</taxon>
        <taxon>Pseudomonadati</taxon>
        <taxon>Bacteroidota</taxon>
        <taxon>Cytophagia</taxon>
        <taxon>Cytophagales</taxon>
        <taxon>Thermoflexibacteraceae</taxon>
        <taxon>Thermoflexibacter</taxon>
    </lineage>
</organism>
<evidence type="ECO:0000313" key="4">
    <source>
        <dbReference type="Proteomes" id="UP000199513"/>
    </source>
</evidence>
<sequence length="97" mass="11141">MLGDRTNIGGLRQRESSFTNQTLSLPPQSSFYLLSDGYIDQPNKDRKRFGTKNLQELLQAIKELPFRQQEAKILESLHLHQGTEEQRDDISVIGLQL</sequence>
<reference evidence="3 4" key="1">
    <citation type="submission" date="2016-10" db="EMBL/GenBank/DDBJ databases">
        <authorList>
            <person name="de Groot N.N."/>
        </authorList>
    </citation>
    <scope>NUCLEOTIDE SEQUENCE [LARGE SCALE GENOMIC DNA]</scope>
    <source>
        <strain>GEY</strain>
        <strain evidence="4">DSM 9560</strain>
    </source>
</reference>
<dbReference type="Pfam" id="PF07228">
    <property type="entry name" value="SpoIIE"/>
    <property type="match status" value="1"/>
</dbReference>
<feature type="domain" description="PPM-type phosphatase" evidence="2">
    <location>
        <begin position="15"/>
        <end position="96"/>
    </location>
</feature>
<dbReference type="InterPro" id="IPR001932">
    <property type="entry name" value="PPM-type_phosphatase-like_dom"/>
</dbReference>
<name>A0A1I2F6Q8_9BACT</name>
<feature type="region of interest" description="Disordered" evidence="1">
    <location>
        <begin position="1"/>
        <end position="23"/>
    </location>
</feature>
<evidence type="ECO:0000256" key="1">
    <source>
        <dbReference type="SAM" id="MobiDB-lite"/>
    </source>
</evidence>
<gene>
    <name evidence="3" type="ORF">SAMN04488541_1012104</name>
</gene>
<dbReference type="Gene3D" id="3.60.40.10">
    <property type="entry name" value="PPM-type phosphatase domain"/>
    <property type="match status" value="1"/>
</dbReference>
<evidence type="ECO:0000313" key="3">
    <source>
        <dbReference type="EMBL" id="SFF00659.1"/>
    </source>
</evidence>
<dbReference type="EMBL" id="FONY01000012">
    <property type="protein sequence ID" value="SFF00659.1"/>
    <property type="molecule type" value="Genomic_DNA"/>
</dbReference>
<proteinExistence type="predicted"/>
<protein>
    <submittedName>
        <fullName evidence="3">Stage II sporulation protein E (SpoIIE)</fullName>
    </submittedName>
</protein>
<dbReference type="Proteomes" id="UP000199513">
    <property type="component" value="Unassembled WGS sequence"/>
</dbReference>
<dbReference type="AlphaFoldDB" id="A0A1I2F6Q8"/>
<evidence type="ECO:0000259" key="2">
    <source>
        <dbReference type="Pfam" id="PF07228"/>
    </source>
</evidence>
<keyword evidence="4" id="KW-1185">Reference proteome</keyword>
<dbReference type="InterPro" id="IPR036457">
    <property type="entry name" value="PPM-type-like_dom_sf"/>
</dbReference>